<dbReference type="Proteomes" id="UP001627154">
    <property type="component" value="Unassembled WGS sequence"/>
</dbReference>
<sequence>MLIVNFATREQEEKKEKEKQKIDGKRSKSRKRKARSSLRCFQNVLQRLVQKLIFEPITELSQGESKKAPA</sequence>
<reference evidence="2 3" key="1">
    <citation type="journal article" date="2024" name="bioRxiv">
        <title>A reference genome for Trichogramma kaykai: A tiny desert-dwelling parasitoid wasp with competing sex-ratio distorters.</title>
        <authorList>
            <person name="Culotta J."/>
            <person name="Lindsey A.R."/>
        </authorList>
    </citation>
    <scope>NUCLEOTIDE SEQUENCE [LARGE SCALE GENOMIC DNA]</scope>
    <source>
        <strain evidence="2 3">KSX58</strain>
    </source>
</reference>
<accession>A0ABD2XAK5</accession>
<keyword evidence="3" id="KW-1185">Reference proteome</keyword>
<gene>
    <name evidence="2" type="ORF">TKK_005237</name>
</gene>
<comment type="caution">
    <text evidence="2">The sequence shown here is derived from an EMBL/GenBank/DDBJ whole genome shotgun (WGS) entry which is preliminary data.</text>
</comment>
<feature type="compositionally biased region" description="Basic and acidic residues" evidence="1">
    <location>
        <begin position="9"/>
        <end position="26"/>
    </location>
</feature>
<protein>
    <submittedName>
        <fullName evidence="2">Uncharacterized protein</fullName>
    </submittedName>
</protein>
<proteinExistence type="predicted"/>
<organism evidence="2 3">
    <name type="scientific">Trichogramma kaykai</name>
    <dbReference type="NCBI Taxonomy" id="54128"/>
    <lineage>
        <taxon>Eukaryota</taxon>
        <taxon>Metazoa</taxon>
        <taxon>Ecdysozoa</taxon>
        <taxon>Arthropoda</taxon>
        <taxon>Hexapoda</taxon>
        <taxon>Insecta</taxon>
        <taxon>Pterygota</taxon>
        <taxon>Neoptera</taxon>
        <taxon>Endopterygota</taxon>
        <taxon>Hymenoptera</taxon>
        <taxon>Apocrita</taxon>
        <taxon>Proctotrupomorpha</taxon>
        <taxon>Chalcidoidea</taxon>
        <taxon>Trichogrammatidae</taxon>
        <taxon>Trichogramma</taxon>
    </lineage>
</organism>
<evidence type="ECO:0000256" key="1">
    <source>
        <dbReference type="SAM" id="MobiDB-lite"/>
    </source>
</evidence>
<evidence type="ECO:0000313" key="3">
    <source>
        <dbReference type="Proteomes" id="UP001627154"/>
    </source>
</evidence>
<feature type="region of interest" description="Disordered" evidence="1">
    <location>
        <begin position="1"/>
        <end position="36"/>
    </location>
</feature>
<name>A0ABD2XAK5_9HYME</name>
<evidence type="ECO:0000313" key="2">
    <source>
        <dbReference type="EMBL" id="KAL3401893.1"/>
    </source>
</evidence>
<feature type="compositionally biased region" description="Basic residues" evidence="1">
    <location>
        <begin position="27"/>
        <end position="36"/>
    </location>
</feature>
<dbReference type="EMBL" id="JBJJXI010000043">
    <property type="protein sequence ID" value="KAL3401893.1"/>
    <property type="molecule type" value="Genomic_DNA"/>
</dbReference>
<dbReference type="AlphaFoldDB" id="A0ABD2XAK5"/>